<accession>A0A1D2VSD4</accession>
<feature type="transmembrane region" description="Helical" evidence="7">
    <location>
        <begin position="193"/>
        <end position="211"/>
    </location>
</feature>
<dbReference type="FunCoup" id="A0A1D2VSD4">
    <property type="interactions" value="137"/>
</dbReference>
<dbReference type="RefSeq" id="XP_020050830.1">
    <property type="nucleotide sequence ID" value="XM_020192569.1"/>
</dbReference>
<evidence type="ECO:0000313" key="10">
    <source>
        <dbReference type="Proteomes" id="UP000095038"/>
    </source>
</evidence>
<dbReference type="GO" id="GO:0016020">
    <property type="term" value="C:membrane"/>
    <property type="evidence" value="ECO:0007669"/>
    <property type="project" value="UniProtKB-SubCell"/>
</dbReference>
<dbReference type="Pfam" id="PF00324">
    <property type="entry name" value="AA_permease"/>
    <property type="match status" value="1"/>
</dbReference>
<evidence type="ECO:0000256" key="6">
    <source>
        <dbReference type="SAM" id="MobiDB-lite"/>
    </source>
</evidence>
<feature type="transmembrane region" description="Helical" evidence="7">
    <location>
        <begin position="275"/>
        <end position="293"/>
    </location>
</feature>
<comment type="subcellular location">
    <subcellularLocation>
        <location evidence="1">Membrane</location>
        <topology evidence="1">Multi-pass membrane protein</topology>
    </subcellularLocation>
</comment>
<feature type="transmembrane region" description="Helical" evidence="7">
    <location>
        <begin position="231"/>
        <end position="254"/>
    </location>
</feature>
<feature type="transmembrane region" description="Helical" evidence="7">
    <location>
        <begin position="53"/>
        <end position="74"/>
    </location>
</feature>
<feature type="transmembrane region" description="Helical" evidence="7">
    <location>
        <begin position="393"/>
        <end position="414"/>
    </location>
</feature>
<dbReference type="Proteomes" id="UP000095038">
    <property type="component" value="Unassembled WGS sequence"/>
</dbReference>
<dbReference type="InterPro" id="IPR004841">
    <property type="entry name" value="AA-permease/SLC12A_dom"/>
</dbReference>
<evidence type="ECO:0000256" key="1">
    <source>
        <dbReference type="ARBA" id="ARBA00004141"/>
    </source>
</evidence>
<protein>
    <recommendedName>
        <fullName evidence="8">Amino acid permease/ SLC12A domain-containing protein</fullName>
    </recommendedName>
</protein>
<keyword evidence="2" id="KW-0813">Transport</keyword>
<dbReference type="GeneID" id="30966205"/>
<feature type="transmembrane region" description="Helical" evidence="7">
    <location>
        <begin position="80"/>
        <end position="101"/>
    </location>
</feature>
<dbReference type="FunFam" id="1.20.1740.10:FF:000001">
    <property type="entry name" value="Amino acid permease"/>
    <property type="match status" value="1"/>
</dbReference>
<reference evidence="10" key="1">
    <citation type="submission" date="2016-05" db="EMBL/GenBank/DDBJ databases">
        <title>Comparative genomics of biotechnologically important yeasts.</title>
        <authorList>
            <consortium name="DOE Joint Genome Institute"/>
            <person name="Riley R."/>
            <person name="Haridas S."/>
            <person name="Wolfe K.H."/>
            <person name="Lopes M.R."/>
            <person name="Hittinger C.T."/>
            <person name="Goker M."/>
            <person name="Salamov A."/>
            <person name="Wisecaver J."/>
            <person name="Long T.M."/>
            <person name="Aerts A.L."/>
            <person name="Barry K."/>
            <person name="Choi C."/>
            <person name="Clum A."/>
            <person name="Coughlan A.Y."/>
            <person name="Deshpande S."/>
            <person name="Douglass A.P."/>
            <person name="Hanson S.J."/>
            <person name="Klenk H.-P."/>
            <person name="Labutti K."/>
            <person name="Lapidus A."/>
            <person name="Lindquist E."/>
            <person name="Lipzen A."/>
            <person name="Meier-Kolthoff J.P."/>
            <person name="Ohm R.A."/>
            <person name="Otillar R.P."/>
            <person name="Pangilinan J."/>
            <person name="Peng Y."/>
            <person name="Rokas A."/>
            <person name="Rosa C.A."/>
            <person name="Scheuner C."/>
            <person name="Sibirny A.A."/>
            <person name="Slot J.C."/>
            <person name="Stielow J.B."/>
            <person name="Sun H."/>
            <person name="Kurtzman C.P."/>
            <person name="Blackwell M."/>
            <person name="Grigoriev I.V."/>
            <person name="Jeffries T.W."/>
        </authorList>
    </citation>
    <scope>NUCLEOTIDE SEQUENCE [LARGE SCALE GENOMIC DNA]</scope>
    <source>
        <strain evidence="10">DSM 1968</strain>
    </source>
</reference>
<proteinExistence type="predicted"/>
<dbReference type="PANTHER" id="PTHR43341:SF26">
    <property type="entry name" value="GENERAL AMINO ACID PERMEASE AGP3"/>
    <property type="match status" value="1"/>
</dbReference>
<dbReference type="STRING" id="1344418.A0A1D2VSD4"/>
<dbReference type="InterPro" id="IPR050524">
    <property type="entry name" value="APC_YAT"/>
</dbReference>
<feature type="transmembrane region" description="Helical" evidence="7">
    <location>
        <begin position="472"/>
        <end position="492"/>
    </location>
</feature>
<dbReference type="GO" id="GO:0015171">
    <property type="term" value="F:amino acid transmembrane transporter activity"/>
    <property type="evidence" value="ECO:0007669"/>
    <property type="project" value="TreeGrafter"/>
</dbReference>
<dbReference type="InParanoid" id="A0A1D2VSD4"/>
<feature type="transmembrane region" description="Helical" evidence="7">
    <location>
        <begin position="321"/>
        <end position="342"/>
    </location>
</feature>
<sequence>MTLDNTEDNKLKECEPNCDGLDQNNEPVESTKDSRETFDPKTGVKRALKTRHISMMAVAGIIGPGTIVGFGNALRSGGPVGLIAGFTIVGILVMTMMFSIGELNTMFDFNFNVHASRWVDPAFGATVGWYYVILWICNIIAEYVSLCSICTYFSDRVPIYGWFLIFWFIFTIYQELGVGVFGEAEYILAVIKLLFLTGFYIFAIIFASNGIPNHSTGNPFKNYPLADGFKGIANSFVYAGIFYSGIESISLTTAESQNPQRAIPLAVRQTVFRILYVYYGLSIAYGLTVPYNHEMLSSSNRTMKSPMTIAFMEAGWDKAGYYVSAVVLITCFSSINSAIYIASRSLYNLAYEGCAPKIFKKHDRRGVPYVAIHTVHIFGFLCLLTIDSSASKAYGYIVNLGSVCAFIVWSSIIFSHIRFRKGWLKQGHSLKELPYVAPFYPYGPITGLAIGITLTFVQGWTSFDPFNVGNLIDVYILLPLFPIFIVFYKIYLKSKYIKYDDMNFEGGRKIMFIDEKRPLDKPTGKSKWKRIWREIV</sequence>
<feature type="domain" description="Amino acid permease/ SLC12A" evidence="8">
    <location>
        <begin position="52"/>
        <end position="495"/>
    </location>
</feature>
<evidence type="ECO:0000256" key="5">
    <source>
        <dbReference type="ARBA" id="ARBA00023136"/>
    </source>
</evidence>
<dbReference type="OrthoDB" id="3900342at2759"/>
<keyword evidence="4 7" id="KW-1133">Transmembrane helix</keyword>
<evidence type="ECO:0000313" key="9">
    <source>
        <dbReference type="EMBL" id="ODV64523.1"/>
    </source>
</evidence>
<evidence type="ECO:0000256" key="7">
    <source>
        <dbReference type="SAM" id="Phobius"/>
    </source>
</evidence>
<organism evidence="9 10">
    <name type="scientific">Ascoidea rubescens DSM 1968</name>
    <dbReference type="NCBI Taxonomy" id="1344418"/>
    <lineage>
        <taxon>Eukaryota</taxon>
        <taxon>Fungi</taxon>
        <taxon>Dikarya</taxon>
        <taxon>Ascomycota</taxon>
        <taxon>Saccharomycotina</taxon>
        <taxon>Saccharomycetes</taxon>
        <taxon>Ascoideaceae</taxon>
        <taxon>Ascoidea</taxon>
    </lineage>
</organism>
<feature type="transmembrane region" description="Helical" evidence="7">
    <location>
        <begin position="161"/>
        <end position="181"/>
    </location>
</feature>
<dbReference type="PANTHER" id="PTHR43341">
    <property type="entry name" value="AMINO ACID PERMEASE"/>
    <property type="match status" value="1"/>
</dbReference>
<dbReference type="AlphaFoldDB" id="A0A1D2VSD4"/>
<feature type="compositionally biased region" description="Basic and acidic residues" evidence="6">
    <location>
        <begin position="29"/>
        <end position="38"/>
    </location>
</feature>
<evidence type="ECO:0000259" key="8">
    <source>
        <dbReference type="Pfam" id="PF00324"/>
    </source>
</evidence>
<keyword evidence="3 7" id="KW-0812">Transmembrane</keyword>
<evidence type="ECO:0000256" key="2">
    <source>
        <dbReference type="ARBA" id="ARBA00022448"/>
    </source>
</evidence>
<feature type="transmembrane region" description="Helical" evidence="7">
    <location>
        <begin position="367"/>
        <end position="387"/>
    </location>
</feature>
<feature type="transmembrane region" description="Helical" evidence="7">
    <location>
        <begin position="122"/>
        <end position="141"/>
    </location>
</feature>
<keyword evidence="10" id="KW-1185">Reference proteome</keyword>
<evidence type="ECO:0000256" key="4">
    <source>
        <dbReference type="ARBA" id="ARBA00022989"/>
    </source>
</evidence>
<dbReference type="EMBL" id="KV454475">
    <property type="protein sequence ID" value="ODV64523.1"/>
    <property type="molecule type" value="Genomic_DNA"/>
</dbReference>
<dbReference type="PIRSF" id="PIRSF006060">
    <property type="entry name" value="AA_transporter"/>
    <property type="match status" value="1"/>
</dbReference>
<dbReference type="Gene3D" id="1.20.1740.10">
    <property type="entry name" value="Amino acid/polyamine transporter I"/>
    <property type="match status" value="1"/>
</dbReference>
<gene>
    <name evidence="9" type="ORF">ASCRUDRAFT_74130</name>
</gene>
<feature type="region of interest" description="Disordered" evidence="6">
    <location>
        <begin position="1"/>
        <end position="38"/>
    </location>
</feature>
<keyword evidence="5 7" id="KW-0472">Membrane</keyword>
<feature type="transmembrane region" description="Helical" evidence="7">
    <location>
        <begin position="435"/>
        <end position="460"/>
    </location>
</feature>
<evidence type="ECO:0000256" key="3">
    <source>
        <dbReference type="ARBA" id="ARBA00022692"/>
    </source>
</evidence>
<name>A0A1D2VSD4_9ASCO</name>